<protein>
    <submittedName>
        <fullName evidence="1">Uncharacterized protein</fullName>
    </submittedName>
</protein>
<dbReference type="Proteomes" id="UP000593579">
    <property type="component" value="Unassembled WGS sequence"/>
</dbReference>
<dbReference type="EMBL" id="JABEZY010000007">
    <property type="protein sequence ID" value="MBA0742019.1"/>
    <property type="molecule type" value="Genomic_DNA"/>
</dbReference>
<organism evidence="1 2">
    <name type="scientific">Gossypium gossypioides</name>
    <name type="common">Mexican cotton</name>
    <name type="synonym">Selera gossypioides</name>
    <dbReference type="NCBI Taxonomy" id="34282"/>
    <lineage>
        <taxon>Eukaryota</taxon>
        <taxon>Viridiplantae</taxon>
        <taxon>Streptophyta</taxon>
        <taxon>Embryophyta</taxon>
        <taxon>Tracheophyta</taxon>
        <taxon>Spermatophyta</taxon>
        <taxon>Magnoliopsida</taxon>
        <taxon>eudicotyledons</taxon>
        <taxon>Gunneridae</taxon>
        <taxon>Pentapetalae</taxon>
        <taxon>rosids</taxon>
        <taxon>malvids</taxon>
        <taxon>Malvales</taxon>
        <taxon>Malvaceae</taxon>
        <taxon>Malvoideae</taxon>
        <taxon>Gossypium</taxon>
    </lineage>
</organism>
<reference evidence="1 2" key="1">
    <citation type="journal article" date="2019" name="Genome Biol. Evol.">
        <title>Insights into the evolution of the New World diploid cottons (Gossypium, subgenus Houzingenia) based on genome sequencing.</title>
        <authorList>
            <person name="Grover C.E."/>
            <person name="Arick M.A. 2nd"/>
            <person name="Thrash A."/>
            <person name="Conover J.L."/>
            <person name="Sanders W.S."/>
            <person name="Peterson D.G."/>
            <person name="Frelichowski J.E."/>
            <person name="Scheffler J.A."/>
            <person name="Scheffler B.E."/>
            <person name="Wendel J.F."/>
        </authorList>
    </citation>
    <scope>NUCLEOTIDE SEQUENCE [LARGE SCALE GENOMIC DNA]</scope>
    <source>
        <strain evidence="1">5</strain>
        <tissue evidence="1">Leaf</tissue>
    </source>
</reference>
<keyword evidence="2" id="KW-1185">Reference proteome</keyword>
<name>A0A7J9C0M5_GOSGO</name>
<evidence type="ECO:0000313" key="2">
    <source>
        <dbReference type="Proteomes" id="UP000593579"/>
    </source>
</evidence>
<evidence type="ECO:0000313" key="1">
    <source>
        <dbReference type="EMBL" id="MBA0742019.1"/>
    </source>
</evidence>
<proteinExistence type="predicted"/>
<accession>A0A7J9C0M5</accession>
<sequence length="124" mass="15083">MEGSIDYSEHGTHWVRWSFVGSLNWHMGSCQLFLVDGSEPIWENEEEIMRQQQQHRSDMKTREEELQIQLERCQRSDLFTQIQRLEVDLSLWASELWKVREQERTWRRVSNEKTAEMEVLEKEI</sequence>
<comment type="caution">
    <text evidence="1">The sequence shown here is derived from an EMBL/GenBank/DDBJ whole genome shotgun (WGS) entry which is preliminary data.</text>
</comment>
<dbReference type="AlphaFoldDB" id="A0A7J9C0M5"/>
<gene>
    <name evidence="1" type="ORF">Gogos_015130</name>
</gene>